<reference evidence="1 2" key="1">
    <citation type="submission" date="2023-07" db="EMBL/GenBank/DDBJ databases">
        <title>Genomic Encyclopedia of Type Strains, Phase IV (KMG-IV): sequencing the most valuable type-strain genomes for metagenomic binning, comparative biology and taxonomic classification.</title>
        <authorList>
            <person name="Goeker M."/>
        </authorList>
    </citation>
    <scope>NUCLEOTIDE SEQUENCE [LARGE SCALE GENOMIC DNA]</scope>
    <source>
        <strain evidence="1 2">DSM 5896</strain>
    </source>
</reference>
<comment type="caution">
    <text evidence="1">The sequence shown here is derived from an EMBL/GenBank/DDBJ whole genome shotgun (WGS) entry which is preliminary data.</text>
</comment>
<evidence type="ECO:0000313" key="1">
    <source>
        <dbReference type="EMBL" id="MDQ0394064.1"/>
    </source>
</evidence>
<accession>A0ABU0FIY3</accession>
<protein>
    <submittedName>
        <fullName evidence="1">Uncharacterized protein</fullName>
    </submittedName>
</protein>
<dbReference type="Proteomes" id="UP001237448">
    <property type="component" value="Unassembled WGS sequence"/>
</dbReference>
<organism evidence="1 2">
    <name type="scientific">Labrys monachus</name>
    <dbReference type="NCBI Taxonomy" id="217067"/>
    <lineage>
        <taxon>Bacteria</taxon>
        <taxon>Pseudomonadati</taxon>
        <taxon>Pseudomonadota</taxon>
        <taxon>Alphaproteobacteria</taxon>
        <taxon>Hyphomicrobiales</taxon>
        <taxon>Xanthobacteraceae</taxon>
        <taxon>Labrys</taxon>
    </lineage>
</organism>
<evidence type="ECO:0000313" key="2">
    <source>
        <dbReference type="Proteomes" id="UP001237448"/>
    </source>
</evidence>
<gene>
    <name evidence="1" type="ORF">J3R73_003856</name>
</gene>
<name>A0ABU0FIY3_9HYPH</name>
<sequence length="117" mass="13253">MVIATTEGQGRCYEVIVQSDGFLVQARELETGEIAPGETTLFRTLPAAFAYIDMAAAAERFVSARRDDEEWRELADEYHHEVDRFVSIREKWSDEGIGVALLHSRGRTLLETGNRLH</sequence>
<dbReference type="EMBL" id="JAUSVK010000001">
    <property type="protein sequence ID" value="MDQ0394064.1"/>
    <property type="molecule type" value="Genomic_DNA"/>
</dbReference>
<proteinExistence type="predicted"/>
<keyword evidence="2" id="KW-1185">Reference proteome</keyword>
<dbReference type="RefSeq" id="WP_307430433.1">
    <property type="nucleotide sequence ID" value="NZ_JAUSVK010000001.1"/>
</dbReference>